<dbReference type="GO" id="GO:0000160">
    <property type="term" value="P:phosphorelay signal transduction system"/>
    <property type="evidence" value="ECO:0007669"/>
    <property type="project" value="UniProtKB-KW"/>
</dbReference>
<dbReference type="Gene3D" id="3.40.50.2300">
    <property type="match status" value="1"/>
</dbReference>
<dbReference type="AlphaFoldDB" id="A0A8T0S0L5"/>
<protein>
    <recommendedName>
        <fullName evidence="3">Response regulatory domain-containing protein</fullName>
    </recommendedName>
</protein>
<dbReference type="InterPro" id="IPR011006">
    <property type="entry name" value="CheY-like_superfamily"/>
</dbReference>
<dbReference type="PANTHER" id="PTHR43874:SF1">
    <property type="entry name" value="TWO-COMPONENT RESPONSE REGULATOR-LIKE APRR1"/>
    <property type="match status" value="1"/>
</dbReference>
<evidence type="ECO:0000256" key="1">
    <source>
        <dbReference type="ARBA" id="ARBA00023012"/>
    </source>
</evidence>
<name>A0A8T0S0L5_PANVG</name>
<dbReference type="GO" id="GO:0009736">
    <property type="term" value="P:cytokinin-activated signaling pathway"/>
    <property type="evidence" value="ECO:0007669"/>
    <property type="project" value="InterPro"/>
</dbReference>
<dbReference type="PANTHER" id="PTHR43874">
    <property type="entry name" value="TWO-COMPONENT RESPONSE REGULATOR"/>
    <property type="match status" value="1"/>
</dbReference>
<dbReference type="EMBL" id="CM029046">
    <property type="protein sequence ID" value="KAG2591737.1"/>
    <property type="molecule type" value="Genomic_DNA"/>
</dbReference>
<gene>
    <name evidence="4" type="ORF">PVAP13_5NG470586</name>
</gene>
<keyword evidence="1" id="KW-0902">Two-component regulatory system</keyword>
<comment type="caution">
    <text evidence="2">Lacks conserved residue(s) required for the propagation of feature annotation.</text>
</comment>
<comment type="caution">
    <text evidence="4">The sequence shown here is derived from an EMBL/GenBank/DDBJ whole genome shotgun (WGS) entry which is preliminary data.</text>
</comment>
<organism evidence="4 5">
    <name type="scientific">Panicum virgatum</name>
    <name type="common">Blackwell switchgrass</name>
    <dbReference type="NCBI Taxonomy" id="38727"/>
    <lineage>
        <taxon>Eukaryota</taxon>
        <taxon>Viridiplantae</taxon>
        <taxon>Streptophyta</taxon>
        <taxon>Embryophyta</taxon>
        <taxon>Tracheophyta</taxon>
        <taxon>Spermatophyta</taxon>
        <taxon>Magnoliopsida</taxon>
        <taxon>Liliopsida</taxon>
        <taxon>Poales</taxon>
        <taxon>Poaceae</taxon>
        <taxon>PACMAD clade</taxon>
        <taxon>Panicoideae</taxon>
        <taxon>Panicodae</taxon>
        <taxon>Paniceae</taxon>
        <taxon>Panicinae</taxon>
        <taxon>Panicum</taxon>
        <taxon>Panicum sect. Hiantes</taxon>
    </lineage>
</organism>
<dbReference type="PROSITE" id="PS50110">
    <property type="entry name" value="RESPONSE_REGULATORY"/>
    <property type="match status" value="1"/>
</dbReference>
<dbReference type="SUPFAM" id="SSF52172">
    <property type="entry name" value="CheY-like"/>
    <property type="match status" value="1"/>
</dbReference>
<reference evidence="4" key="1">
    <citation type="submission" date="2020-05" db="EMBL/GenBank/DDBJ databases">
        <title>WGS assembly of Panicum virgatum.</title>
        <authorList>
            <person name="Lovell J.T."/>
            <person name="Jenkins J."/>
            <person name="Shu S."/>
            <person name="Juenger T.E."/>
            <person name="Schmutz J."/>
        </authorList>
    </citation>
    <scope>NUCLEOTIDE SEQUENCE</scope>
    <source>
        <strain evidence="4">AP13</strain>
    </source>
</reference>
<feature type="domain" description="Response regulatory" evidence="3">
    <location>
        <begin position="1"/>
        <end position="134"/>
    </location>
</feature>
<sequence length="134" mass="14528">MVGGCEGDRVGGSGGTGVAVGGGQQFVDRSKVRILLCDGAATSSREVLRLLGNCSYQVVLVLVLVIDIILAEVDLPVTKCFKMLKYIARNKDLRHIPIIMMSNRDEVSVLVKCLRLGAAEYLVKPLRTNELLNL</sequence>
<evidence type="ECO:0000256" key="2">
    <source>
        <dbReference type="PROSITE-ProRule" id="PRU00169"/>
    </source>
</evidence>
<evidence type="ECO:0000313" key="5">
    <source>
        <dbReference type="Proteomes" id="UP000823388"/>
    </source>
</evidence>
<evidence type="ECO:0000313" key="4">
    <source>
        <dbReference type="EMBL" id="KAG2591737.1"/>
    </source>
</evidence>
<evidence type="ECO:0000259" key="3">
    <source>
        <dbReference type="PROSITE" id="PS50110"/>
    </source>
</evidence>
<dbReference type="Proteomes" id="UP000823388">
    <property type="component" value="Chromosome 5N"/>
</dbReference>
<accession>A0A8T0S0L5</accession>
<dbReference type="InterPro" id="IPR001789">
    <property type="entry name" value="Sig_transdc_resp-reg_receiver"/>
</dbReference>
<keyword evidence="5" id="KW-1185">Reference proteome</keyword>
<dbReference type="InterPro" id="IPR045279">
    <property type="entry name" value="ARR-like"/>
</dbReference>
<dbReference type="Pfam" id="PF00072">
    <property type="entry name" value="Response_reg"/>
    <property type="match status" value="1"/>
</dbReference>
<proteinExistence type="predicted"/>